<feature type="binding site" evidence="6 7">
    <location>
        <position position="100"/>
    </location>
    <ligand>
        <name>S-adenosyl-L-methionine</name>
        <dbReference type="ChEBI" id="CHEBI:59789"/>
    </ligand>
</feature>
<evidence type="ECO:0000256" key="7">
    <source>
        <dbReference type="PIRSR" id="PIRSR029256-1"/>
    </source>
</evidence>
<protein>
    <recommendedName>
        <fullName evidence="6">tRNA (cytidine(34)-2'-O)-methyltransferase</fullName>
        <ecNumber evidence="6">2.1.1.207</ecNumber>
    </recommendedName>
    <alternativeName>
        <fullName evidence="6">tRNA (cytidine/uridine-2'-O-)-methyltransferase TrmL</fullName>
    </alternativeName>
</protein>
<dbReference type="PANTHER" id="PTHR42971">
    <property type="entry name" value="TRNA (CYTIDINE(34)-2'-O)-METHYLTRANSFERASE"/>
    <property type="match status" value="1"/>
</dbReference>
<dbReference type="RefSeq" id="WP_161423648.1">
    <property type="nucleotide sequence ID" value="NZ_JARWMY010000009.1"/>
</dbReference>
<dbReference type="GO" id="GO:0005737">
    <property type="term" value="C:cytoplasm"/>
    <property type="evidence" value="ECO:0007669"/>
    <property type="project" value="UniProtKB-SubCell"/>
</dbReference>
<comment type="subcellular location">
    <subcellularLocation>
        <location evidence="6">Cytoplasm</location>
    </subcellularLocation>
</comment>
<dbReference type="GO" id="GO:0002132">
    <property type="term" value="P:wobble position uridine ribose methylation"/>
    <property type="evidence" value="ECO:0007669"/>
    <property type="project" value="TreeGrafter"/>
</dbReference>
<keyword evidence="5 6" id="KW-0819">tRNA processing</keyword>
<dbReference type="NCBIfam" id="TIGR00185">
    <property type="entry name" value="tRNA_yibK_trmL"/>
    <property type="match status" value="1"/>
</dbReference>
<dbReference type="HAMAP" id="MF_01885">
    <property type="entry name" value="tRNA_methyltr_TrmL"/>
    <property type="match status" value="1"/>
</dbReference>
<name>A0A7X5AM52_9GAMM</name>
<dbReference type="GO" id="GO:0042802">
    <property type="term" value="F:identical protein binding"/>
    <property type="evidence" value="ECO:0007669"/>
    <property type="project" value="UniProtKB-ARBA"/>
</dbReference>
<keyword evidence="10" id="KW-1185">Reference proteome</keyword>
<dbReference type="Gene3D" id="3.40.1280.10">
    <property type="match status" value="1"/>
</dbReference>
<dbReference type="InterPro" id="IPR016914">
    <property type="entry name" value="TrmL"/>
</dbReference>
<reference evidence="9 10" key="1">
    <citation type="submission" date="2019-12" db="EMBL/GenBank/DDBJ databases">
        <title>Draft genome sequencing of Halomonas icarensis D1-1.</title>
        <authorList>
            <person name="Pandiyan K."/>
            <person name="Kushwaha P."/>
            <person name="Gowdham M."/>
            <person name="Chakdar H."/>
            <person name="Singh A."/>
            <person name="Kumar M."/>
            <person name="Saxena A.K."/>
        </authorList>
    </citation>
    <scope>NUCLEOTIDE SEQUENCE [LARGE SCALE GENOMIC DNA]</scope>
    <source>
        <strain evidence="9 10">D1-1</strain>
    </source>
</reference>
<dbReference type="FunFam" id="3.40.1280.10:FF:000002">
    <property type="entry name" value="Peptidylprolyl isomerase"/>
    <property type="match status" value="1"/>
</dbReference>
<dbReference type="GO" id="GO:0003723">
    <property type="term" value="F:RNA binding"/>
    <property type="evidence" value="ECO:0007669"/>
    <property type="project" value="InterPro"/>
</dbReference>
<evidence type="ECO:0000313" key="9">
    <source>
        <dbReference type="EMBL" id="NAW13441.1"/>
    </source>
</evidence>
<comment type="catalytic activity">
    <reaction evidence="6">
        <text>cytidine(34) in tRNA + S-adenosyl-L-methionine = 2'-O-methylcytidine(34) in tRNA + S-adenosyl-L-homocysteine + H(+)</text>
        <dbReference type="Rhea" id="RHEA:43084"/>
        <dbReference type="Rhea" id="RHEA-COMP:10331"/>
        <dbReference type="Rhea" id="RHEA-COMP:10332"/>
        <dbReference type="ChEBI" id="CHEBI:15378"/>
        <dbReference type="ChEBI" id="CHEBI:57856"/>
        <dbReference type="ChEBI" id="CHEBI:59789"/>
        <dbReference type="ChEBI" id="CHEBI:74495"/>
        <dbReference type="ChEBI" id="CHEBI:82748"/>
        <dbReference type="EC" id="2.1.1.207"/>
    </reaction>
</comment>
<dbReference type="GO" id="GO:0008757">
    <property type="term" value="F:S-adenosylmethionine-dependent methyltransferase activity"/>
    <property type="evidence" value="ECO:0007669"/>
    <property type="project" value="UniProtKB-UniRule"/>
</dbReference>
<feature type="binding site" evidence="6 7">
    <location>
        <position position="130"/>
    </location>
    <ligand>
        <name>S-adenosyl-L-methionine</name>
        <dbReference type="ChEBI" id="CHEBI:59789"/>
    </ligand>
</feature>
<dbReference type="Pfam" id="PF00588">
    <property type="entry name" value="SpoU_methylase"/>
    <property type="match status" value="1"/>
</dbReference>
<evidence type="ECO:0000256" key="5">
    <source>
        <dbReference type="ARBA" id="ARBA00022694"/>
    </source>
</evidence>
<dbReference type="AlphaFoldDB" id="A0A7X5AM52"/>
<accession>A0A7X5AM52</accession>
<comment type="similarity">
    <text evidence="6">Belongs to the class IV-like SAM-binding methyltransferase superfamily. RNA methyltransferase TrmH family. TrmL subfamily.</text>
</comment>
<evidence type="ECO:0000256" key="3">
    <source>
        <dbReference type="ARBA" id="ARBA00022679"/>
    </source>
</evidence>
<dbReference type="EC" id="2.1.1.207" evidence="6"/>
<dbReference type="InterPro" id="IPR029028">
    <property type="entry name" value="Alpha/beta_knot_MTases"/>
</dbReference>
<evidence type="ECO:0000256" key="6">
    <source>
        <dbReference type="HAMAP-Rule" id="MF_01885"/>
    </source>
</evidence>
<sequence>MLDVVLFQPEIPPNTGNLIRLCANTGFRLHLIEPLGFELDDKRLRRAGLDYHEWAAVGVHPDWQAYLESAKPMRVFAVSTRGRRGYHESDYRVGDALVFGPETRGLPQEMLDALPEAQRLRIPMRPDSRSLNLSNACAVLVYEAWRQLGFGGAASIDTTRLDP</sequence>
<gene>
    <name evidence="6 9" type="primary">trmL</name>
    <name evidence="9" type="ORF">GRB80_11345</name>
</gene>
<feature type="domain" description="tRNA/rRNA methyltransferase SpoU type" evidence="8">
    <location>
        <begin position="2"/>
        <end position="142"/>
    </location>
</feature>
<comment type="subunit">
    <text evidence="6">Homodimer.</text>
</comment>
<dbReference type="EMBL" id="WUTS01000001">
    <property type="protein sequence ID" value="NAW13441.1"/>
    <property type="molecule type" value="Genomic_DNA"/>
</dbReference>
<dbReference type="InterPro" id="IPR001537">
    <property type="entry name" value="SpoU_MeTrfase"/>
</dbReference>
<dbReference type="GO" id="GO:0008175">
    <property type="term" value="F:tRNA methyltransferase activity"/>
    <property type="evidence" value="ECO:0007669"/>
    <property type="project" value="UniProtKB-UniRule"/>
</dbReference>
<keyword evidence="4 6" id="KW-0949">S-adenosyl-L-methionine</keyword>
<evidence type="ECO:0000256" key="2">
    <source>
        <dbReference type="ARBA" id="ARBA00022603"/>
    </source>
</evidence>
<dbReference type="PANTHER" id="PTHR42971:SF1">
    <property type="entry name" value="TRNA (CYTIDINE(34)-2'-O)-METHYLTRANSFERASE"/>
    <property type="match status" value="1"/>
</dbReference>
<keyword evidence="2 6" id="KW-0489">Methyltransferase</keyword>
<dbReference type="InterPro" id="IPR029026">
    <property type="entry name" value="tRNA_m1G_MTases_N"/>
</dbReference>
<organism evidence="9 10">
    <name type="scientific">Halomonas icarae</name>
    <dbReference type="NCBI Taxonomy" id="2691040"/>
    <lineage>
        <taxon>Bacteria</taxon>
        <taxon>Pseudomonadati</taxon>
        <taxon>Pseudomonadota</taxon>
        <taxon>Gammaproteobacteria</taxon>
        <taxon>Oceanospirillales</taxon>
        <taxon>Halomonadaceae</taxon>
        <taxon>Halomonas</taxon>
    </lineage>
</organism>
<comment type="function">
    <text evidence="6">Methylates the ribose at the nucleotide 34 wobble position in the two leucyl isoacceptors tRNA(Leu)(CmAA) and tRNA(Leu)(cmnm5UmAA). Catalyzes the methyl transfer from S-adenosyl-L-methionine to the 2'-OH of the wobble nucleotide.</text>
</comment>
<evidence type="ECO:0000259" key="8">
    <source>
        <dbReference type="Pfam" id="PF00588"/>
    </source>
</evidence>
<dbReference type="Proteomes" id="UP000448235">
    <property type="component" value="Unassembled WGS sequence"/>
</dbReference>
<comment type="catalytic activity">
    <reaction evidence="6">
        <text>5-carboxymethylaminomethyluridine(34) in tRNA(Leu) + S-adenosyl-L-methionine = 5-carboxymethylaminomethyl-2'-O-methyluridine(34) in tRNA(Leu) + S-adenosyl-L-homocysteine + H(+)</text>
        <dbReference type="Rhea" id="RHEA:43088"/>
        <dbReference type="Rhea" id="RHEA-COMP:10333"/>
        <dbReference type="Rhea" id="RHEA-COMP:10334"/>
        <dbReference type="ChEBI" id="CHEBI:15378"/>
        <dbReference type="ChEBI" id="CHEBI:57856"/>
        <dbReference type="ChEBI" id="CHEBI:59789"/>
        <dbReference type="ChEBI" id="CHEBI:74508"/>
        <dbReference type="ChEBI" id="CHEBI:74511"/>
        <dbReference type="EC" id="2.1.1.207"/>
    </reaction>
</comment>
<evidence type="ECO:0000313" key="10">
    <source>
        <dbReference type="Proteomes" id="UP000448235"/>
    </source>
</evidence>
<evidence type="ECO:0000256" key="1">
    <source>
        <dbReference type="ARBA" id="ARBA00022490"/>
    </source>
</evidence>
<keyword evidence="1 6" id="KW-0963">Cytoplasm</keyword>
<dbReference type="GO" id="GO:0002131">
    <property type="term" value="P:wobble position cytosine ribose methylation"/>
    <property type="evidence" value="ECO:0007669"/>
    <property type="project" value="TreeGrafter"/>
</dbReference>
<feature type="binding site" evidence="6 7">
    <location>
        <position position="78"/>
    </location>
    <ligand>
        <name>S-adenosyl-L-methionine</name>
        <dbReference type="ChEBI" id="CHEBI:59789"/>
    </ligand>
</feature>
<proteinExistence type="inferred from homology"/>
<dbReference type="CDD" id="cd18094">
    <property type="entry name" value="SpoU-like_TrmL"/>
    <property type="match status" value="1"/>
</dbReference>
<dbReference type="PIRSF" id="PIRSF029256">
    <property type="entry name" value="SpoU_TrmH_prd"/>
    <property type="match status" value="1"/>
</dbReference>
<comment type="caution">
    <text evidence="9">The sequence shown here is derived from an EMBL/GenBank/DDBJ whole genome shotgun (WGS) entry which is preliminary data.</text>
</comment>
<keyword evidence="3 6" id="KW-0808">Transferase</keyword>
<evidence type="ECO:0000256" key="4">
    <source>
        <dbReference type="ARBA" id="ARBA00022691"/>
    </source>
</evidence>
<dbReference type="SUPFAM" id="SSF75217">
    <property type="entry name" value="alpha/beta knot"/>
    <property type="match status" value="1"/>
</dbReference>
<feature type="binding site" evidence="6 7">
    <location>
        <position position="122"/>
    </location>
    <ligand>
        <name>S-adenosyl-L-methionine</name>
        <dbReference type="ChEBI" id="CHEBI:59789"/>
    </ligand>
</feature>